<sequence length="140" mass="15806">MSTEKKRASTNTTKAMDKSDKISNEDEPSHQEMWELMQSIKSDSESTINKLDAMEANITVLETQKDMANPKFSGRDTSKKSTLPDTFRMDKEELTNPQTITDGLCNYFTEVEVLVEELLPPDALDENKEDLLHTTGISTN</sequence>
<gene>
    <name evidence="2" type="ORF">LSH36_887g01014</name>
</gene>
<evidence type="ECO:0000313" key="2">
    <source>
        <dbReference type="EMBL" id="KAK2143007.1"/>
    </source>
</evidence>
<dbReference type="AlphaFoldDB" id="A0AAD9IXZ4"/>
<feature type="compositionally biased region" description="Basic and acidic residues" evidence="1">
    <location>
        <begin position="15"/>
        <end position="29"/>
    </location>
</feature>
<feature type="region of interest" description="Disordered" evidence="1">
    <location>
        <begin position="1"/>
        <end position="29"/>
    </location>
</feature>
<organism evidence="2 3">
    <name type="scientific">Paralvinella palmiformis</name>
    <dbReference type="NCBI Taxonomy" id="53620"/>
    <lineage>
        <taxon>Eukaryota</taxon>
        <taxon>Metazoa</taxon>
        <taxon>Spiralia</taxon>
        <taxon>Lophotrochozoa</taxon>
        <taxon>Annelida</taxon>
        <taxon>Polychaeta</taxon>
        <taxon>Sedentaria</taxon>
        <taxon>Canalipalpata</taxon>
        <taxon>Terebellida</taxon>
        <taxon>Terebelliformia</taxon>
        <taxon>Alvinellidae</taxon>
        <taxon>Paralvinella</taxon>
    </lineage>
</organism>
<name>A0AAD9IXZ4_9ANNE</name>
<evidence type="ECO:0000256" key="1">
    <source>
        <dbReference type="SAM" id="MobiDB-lite"/>
    </source>
</evidence>
<proteinExistence type="predicted"/>
<feature type="region of interest" description="Disordered" evidence="1">
    <location>
        <begin position="65"/>
        <end position="95"/>
    </location>
</feature>
<evidence type="ECO:0000313" key="3">
    <source>
        <dbReference type="Proteomes" id="UP001208570"/>
    </source>
</evidence>
<reference evidence="2" key="1">
    <citation type="journal article" date="2023" name="Mol. Biol. Evol.">
        <title>Third-Generation Sequencing Reveals the Adaptive Role of the Epigenome in Three Deep-Sea Polychaetes.</title>
        <authorList>
            <person name="Perez M."/>
            <person name="Aroh O."/>
            <person name="Sun Y."/>
            <person name="Lan Y."/>
            <person name="Juniper S.K."/>
            <person name="Young C.R."/>
            <person name="Angers B."/>
            <person name="Qian P.Y."/>
        </authorList>
    </citation>
    <scope>NUCLEOTIDE SEQUENCE</scope>
    <source>
        <strain evidence="2">P08H-3</strain>
    </source>
</reference>
<keyword evidence="3" id="KW-1185">Reference proteome</keyword>
<comment type="caution">
    <text evidence="2">The sequence shown here is derived from an EMBL/GenBank/DDBJ whole genome shotgun (WGS) entry which is preliminary data.</text>
</comment>
<protein>
    <submittedName>
        <fullName evidence="2">Uncharacterized protein</fullName>
    </submittedName>
</protein>
<accession>A0AAD9IXZ4</accession>
<dbReference type="Proteomes" id="UP001208570">
    <property type="component" value="Unassembled WGS sequence"/>
</dbReference>
<dbReference type="EMBL" id="JAODUP010000887">
    <property type="protein sequence ID" value="KAK2143007.1"/>
    <property type="molecule type" value="Genomic_DNA"/>
</dbReference>